<dbReference type="AlphaFoldDB" id="A0A8H4QJH4"/>
<dbReference type="Pfam" id="PF06110">
    <property type="entry name" value="TXD17-like_Trx"/>
    <property type="match status" value="1"/>
</dbReference>
<dbReference type="PANTHER" id="PTHR12452:SF0">
    <property type="entry name" value="THIOREDOXIN DOMAIN-CONTAINING PROTEIN 17"/>
    <property type="match status" value="1"/>
</dbReference>
<feature type="domain" description="Thioredoxin" evidence="2">
    <location>
        <begin position="21"/>
        <end position="106"/>
    </location>
</feature>
<dbReference type="GO" id="GO:0047134">
    <property type="term" value="F:protein-disulfide reductase [NAD(P)H] activity"/>
    <property type="evidence" value="ECO:0007669"/>
    <property type="project" value="InterPro"/>
</dbReference>
<evidence type="ECO:0000256" key="1">
    <source>
        <dbReference type="ARBA" id="ARBA00008987"/>
    </source>
</evidence>
<dbReference type="EMBL" id="JAACJL010000057">
    <property type="protein sequence ID" value="KAF4612302.1"/>
    <property type="molecule type" value="Genomic_DNA"/>
</dbReference>
<comment type="caution">
    <text evidence="3">The sequence shown here is derived from an EMBL/GenBank/DDBJ whole genome shotgun (WGS) entry which is preliminary data.</text>
</comment>
<dbReference type="InterPro" id="IPR045108">
    <property type="entry name" value="TXNDC17-like"/>
</dbReference>
<dbReference type="Proteomes" id="UP000521872">
    <property type="component" value="Unassembled WGS sequence"/>
</dbReference>
<dbReference type="SUPFAM" id="SSF52833">
    <property type="entry name" value="Thioredoxin-like"/>
    <property type="match status" value="1"/>
</dbReference>
<name>A0A8H4QJH4_9AGAR</name>
<comment type="similarity">
    <text evidence="1">Belongs to the thioredoxin family.</text>
</comment>
<proteinExistence type="inferred from homology"/>
<evidence type="ECO:0000313" key="3">
    <source>
        <dbReference type="EMBL" id="KAF4612302.1"/>
    </source>
</evidence>
<gene>
    <name evidence="3" type="ORF">D9613_004253</name>
</gene>
<keyword evidence="4" id="KW-1185">Reference proteome</keyword>
<dbReference type="GO" id="GO:0005829">
    <property type="term" value="C:cytosol"/>
    <property type="evidence" value="ECO:0007669"/>
    <property type="project" value="TreeGrafter"/>
</dbReference>
<protein>
    <recommendedName>
        <fullName evidence="2">Thioredoxin domain-containing protein</fullName>
    </recommendedName>
</protein>
<dbReference type="PANTHER" id="PTHR12452">
    <property type="entry name" value="42-9-9 PROTEIN-RELATED"/>
    <property type="match status" value="1"/>
</dbReference>
<sequence>MPLHFADGSIDVKTLQTVPEDFIIFYSSVVDGQMWCPDCRAVDHLVQQVFSDHGPDALIVYVGDRGQWKTPSNIYRQAPWHVTGVPTIVRQKEGKEVGRLSDETEILEKLASFVKD</sequence>
<dbReference type="InterPro" id="IPR036249">
    <property type="entry name" value="Thioredoxin-like_sf"/>
</dbReference>
<dbReference type="InterPro" id="IPR010357">
    <property type="entry name" value="TXNDC17_dom"/>
</dbReference>
<dbReference type="Gene3D" id="3.40.30.10">
    <property type="entry name" value="Glutaredoxin"/>
    <property type="match status" value="1"/>
</dbReference>
<evidence type="ECO:0000259" key="2">
    <source>
        <dbReference type="Pfam" id="PF06110"/>
    </source>
</evidence>
<accession>A0A8H4QJH4</accession>
<evidence type="ECO:0000313" key="4">
    <source>
        <dbReference type="Proteomes" id="UP000521872"/>
    </source>
</evidence>
<organism evidence="3 4">
    <name type="scientific">Agrocybe pediades</name>
    <dbReference type="NCBI Taxonomy" id="84607"/>
    <lineage>
        <taxon>Eukaryota</taxon>
        <taxon>Fungi</taxon>
        <taxon>Dikarya</taxon>
        <taxon>Basidiomycota</taxon>
        <taxon>Agaricomycotina</taxon>
        <taxon>Agaricomycetes</taxon>
        <taxon>Agaricomycetidae</taxon>
        <taxon>Agaricales</taxon>
        <taxon>Agaricineae</taxon>
        <taxon>Strophariaceae</taxon>
        <taxon>Agrocybe</taxon>
    </lineage>
</organism>
<reference evidence="3 4" key="1">
    <citation type="submission" date="2019-12" db="EMBL/GenBank/DDBJ databases">
        <authorList>
            <person name="Floudas D."/>
            <person name="Bentzer J."/>
            <person name="Ahren D."/>
            <person name="Johansson T."/>
            <person name="Persson P."/>
            <person name="Tunlid A."/>
        </authorList>
    </citation>
    <scope>NUCLEOTIDE SEQUENCE [LARGE SCALE GENOMIC DNA]</scope>
    <source>
        <strain evidence="3 4">CBS 102.39</strain>
    </source>
</reference>